<proteinExistence type="predicted"/>
<dbReference type="Proteomes" id="UP000319160">
    <property type="component" value="Unassembled WGS sequence"/>
</dbReference>
<keyword evidence="2" id="KW-1185">Reference proteome</keyword>
<dbReference type="PROSITE" id="PS51257">
    <property type="entry name" value="PROKAR_LIPOPROTEIN"/>
    <property type="match status" value="1"/>
</dbReference>
<sequence length="137" mass="14302">MRINTILGALFAATDYRSTLVYNISGFSASCYPASDQCGYGFRVRLSTAGPDSEGTICGNLVTGPDILPPLDLTACFEPSLAYSVATTGGGLIVTVTSAIDAHTNATGTYTVPVDQIYFRVIDGPTTFTMGTIEVAV</sequence>
<reference evidence="2" key="1">
    <citation type="submission" date="2019-06" db="EMBL/GenBank/DDBJ databases">
        <title>Draft genome sequence of the griseofulvin-producing fungus Xylaria cubensis strain G536.</title>
        <authorList>
            <person name="Mead M.E."/>
            <person name="Raja H.A."/>
            <person name="Steenwyk J.L."/>
            <person name="Knowles S.L."/>
            <person name="Oberlies N.H."/>
            <person name="Rokas A."/>
        </authorList>
    </citation>
    <scope>NUCLEOTIDE SEQUENCE [LARGE SCALE GENOMIC DNA]</scope>
    <source>
        <strain evidence="2">G536</strain>
    </source>
</reference>
<dbReference type="EMBL" id="VFLP01000001">
    <property type="protein sequence ID" value="TRX98947.1"/>
    <property type="molecule type" value="Genomic_DNA"/>
</dbReference>
<evidence type="ECO:0000313" key="1">
    <source>
        <dbReference type="EMBL" id="TRX98947.1"/>
    </source>
</evidence>
<accession>A0A553IFI1</accession>
<dbReference type="AlphaFoldDB" id="A0A553IFI1"/>
<name>A0A553IFI1_9PEZI</name>
<evidence type="ECO:0000313" key="2">
    <source>
        <dbReference type="Proteomes" id="UP000319160"/>
    </source>
</evidence>
<protein>
    <submittedName>
        <fullName evidence="1">Uncharacterized protein</fullName>
    </submittedName>
</protein>
<comment type="caution">
    <text evidence="1">The sequence shown here is derived from an EMBL/GenBank/DDBJ whole genome shotgun (WGS) entry which is preliminary data.</text>
</comment>
<dbReference type="OrthoDB" id="3679184at2759"/>
<gene>
    <name evidence="1" type="ORF">FHL15_000289</name>
</gene>
<organism evidence="1 2">
    <name type="scientific">Xylaria flabelliformis</name>
    <dbReference type="NCBI Taxonomy" id="2512241"/>
    <lineage>
        <taxon>Eukaryota</taxon>
        <taxon>Fungi</taxon>
        <taxon>Dikarya</taxon>
        <taxon>Ascomycota</taxon>
        <taxon>Pezizomycotina</taxon>
        <taxon>Sordariomycetes</taxon>
        <taxon>Xylariomycetidae</taxon>
        <taxon>Xylariales</taxon>
        <taxon>Xylariaceae</taxon>
        <taxon>Xylaria</taxon>
    </lineage>
</organism>